<proteinExistence type="predicted"/>
<dbReference type="KEGG" id="tol:TOL_0529"/>
<dbReference type="PROSITE" id="PS01124">
    <property type="entry name" value="HTH_ARAC_FAMILY_2"/>
    <property type="match status" value="1"/>
</dbReference>
<gene>
    <name evidence="5" type="ORF">TOL_0529</name>
</gene>
<keyword evidence="6" id="KW-1185">Reference proteome</keyword>
<evidence type="ECO:0000256" key="3">
    <source>
        <dbReference type="ARBA" id="ARBA00023163"/>
    </source>
</evidence>
<organism evidence="5 6">
    <name type="scientific">Thalassolituus oleivorans MIL-1</name>
    <dbReference type="NCBI Taxonomy" id="1298593"/>
    <lineage>
        <taxon>Bacteria</taxon>
        <taxon>Pseudomonadati</taxon>
        <taxon>Pseudomonadota</taxon>
        <taxon>Gammaproteobacteria</taxon>
        <taxon>Oceanospirillales</taxon>
        <taxon>Oceanospirillaceae</taxon>
        <taxon>Thalassolituus</taxon>
    </lineage>
</organism>
<dbReference type="AlphaFoldDB" id="M5DNF1"/>
<keyword evidence="1" id="KW-0805">Transcription regulation</keyword>
<dbReference type="RefSeq" id="WP_015485708.1">
    <property type="nucleotide sequence ID" value="NC_020888.1"/>
</dbReference>
<dbReference type="EMBL" id="HF680312">
    <property type="protein sequence ID" value="CCU70968.1"/>
    <property type="molecule type" value="Genomic_DNA"/>
</dbReference>
<name>M5DNF1_9GAMM</name>
<dbReference type="eggNOG" id="COG2207">
    <property type="taxonomic scope" value="Bacteria"/>
</dbReference>
<sequence length="349" mass="39759">MAEYQDHAIYPGAELFLIHEFMQTQDISARQWLLGVGLTEAQVFDPDTRVSLRQFDIIYRNIYRLAPQQDLGLTFGAALNLSRWGMLSGALLTSRTLGQALATANEMRSLVRSRFNLATNVVGELCHIEVSTHDAQEFPLSLRFAYEVLAASLQTQIRDLLSEDIHFEAVDFAFPTPTYADQYRLLLQCPVHFSAPKTRLTIKLDTLKRPLPLANPVARKQVLHVCRIEAERLARVLQGDIVWQVRELFARYDDTRVTLEQAAQALKVSARTLRRKLELANHSFKCLQEEHSLQLALRLLQQGDLTVNDIAMRCGYQDIASFRAAFKRWTGMLPTQHRASYLSISADQM</sequence>
<dbReference type="PANTHER" id="PTHR47894:SF1">
    <property type="entry name" value="HTH-TYPE TRANSCRIPTIONAL REGULATOR VQSM"/>
    <property type="match status" value="1"/>
</dbReference>
<evidence type="ECO:0000313" key="5">
    <source>
        <dbReference type="EMBL" id="CCU70968.1"/>
    </source>
</evidence>
<feature type="domain" description="HTH araC/xylS-type" evidence="4">
    <location>
        <begin position="239"/>
        <end position="340"/>
    </location>
</feature>
<dbReference type="Pfam" id="PF12833">
    <property type="entry name" value="HTH_18"/>
    <property type="match status" value="1"/>
</dbReference>
<dbReference type="SUPFAM" id="SSF46689">
    <property type="entry name" value="Homeodomain-like"/>
    <property type="match status" value="1"/>
</dbReference>
<dbReference type="SMART" id="SM00342">
    <property type="entry name" value="HTH_ARAC"/>
    <property type="match status" value="1"/>
</dbReference>
<dbReference type="Gene3D" id="1.10.10.60">
    <property type="entry name" value="Homeodomain-like"/>
    <property type="match status" value="1"/>
</dbReference>
<keyword evidence="3" id="KW-0804">Transcription</keyword>
<dbReference type="InterPro" id="IPR032687">
    <property type="entry name" value="AraC-type_N"/>
</dbReference>
<evidence type="ECO:0000256" key="1">
    <source>
        <dbReference type="ARBA" id="ARBA00023015"/>
    </source>
</evidence>
<evidence type="ECO:0000256" key="2">
    <source>
        <dbReference type="ARBA" id="ARBA00023125"/>
    </source>
</evidence>
<accession>M5DNF1</accession>
<dbReference type="GO" id="GO:0003700">
    <property type="term" value="F:DNA-binding transcription factor activity"/>
    <property type="evidence" value="ECO:0007669"/>
    <property type="project" value="InterPro"/>
</dbReference>
<evidence type="ECO:0000259" key="4">
    <source>
        <dbReference type="PROSITE" id="PS01124"/>
    </source>
</evidence>
<protein>
    <recommendedName>
        <fullName evidence="4">HTH araC/xylS-type domain-containing protein</fullName>
    </recommendedName>
</protein>
<dbReference type="InterPro" id="IPR018060">
    <property type="entry name" value="HTH_AraC"/>
</dbReference>
<reference evidence="5 6" key="1">
    <citation type="journal article" date="2013" name="Genome Announc.">
        <title>Genome Sequence of Thalassolituus oleivorans MIL-1 (DSM 14913T).</title>
        <authorList>
            <person name="Golyshin P.N."/>
            <person name="Werner J."/>
            <person name="Chernikova T.N."/>
            <person name="Tran H."/>
            <person name="Ferrer M."/>
            <person name="Yakimov M.M."/>
            <person name="Teeling H."/>
            <person name="Golyshina O.V."/>
        </authorList>
    </citation>
    <scope>NUCLEOTIDE SEQUENCE [LARGE SCALE GENOMIC DNA]</scope>
    <source>
        <strain evidence="5 6">MIL-1</strain>
    </source>
</reference>
<dbReference type="Pfam" id="PF12625">
    <property type="entry name" value="Arabinose_bd"/>
    <property type="match status" value="1"/>
</dbReference>
<dbReference type="GO" id="GO:0005829">
    <property type="term" value="C:cytosol"/>
    <property type="evidence" value="ECO:0007669"/>
    <property type="project" value="TreeGrafter"/>
</dbReference>
<evidence type="ECO:0000313" key="6">
    <source>
        <dbReference type="Proteomes" id="UP000011866"/>
    </source>
</evidence>
<dbReference type="HOGENOM" id="CLU_047522_3_2_6"/>
<dbReference type="GO" id="GO:0000976">
    <property type="term" value="F:transcription cis-regulatory region binding"/>
    <property type="evidence" value="ECO:0007669"/>
    <property type="project" value="TreeGrafter"/>
</dbReference>
<dbReference type="PANTHER" id="PTHR47894">
    <property type="entry name" value="HTH-TYPE TRANSCRIPTIONAL REGULATOR GADX"/>
    <property type="match status" value="1"/>
</dbReference>
<dbReference type="Proteomes" id="UP000011866">
    <property type="component" value="Chromosome"/>
</dbReference>
<dbReference type="GeneID" id="79175513"/>
<dbReference type="InterPro" id="IPR009057">
    <property type="entry name" value="Homeodomain-like_sf"/>
</dbReference>
<keyword evidence="2" id="KW-0238">DNA-binding</keyword>